<comment type="similarity">
    <text evidence="2 9">Belongs to the sodium:solute symporter (SSF) (TC 2.A.21) family.</text>
</comment>
<keyword evidence="8 10" id="KW-0472">Membrane</keyword>
<protein>
    <submittedName>
        <fullName evidence="11">Cation acetate symporter</fullName>
    </submittedName>
</protein>
<evidence type="ECO:0000313" key="11">
    <source>
        <dbReference type="EMBL" id="XDQ03983.1"/>
    </source>
</evidence>
<feature type="transmembrane region" description="Helical" evidence="10">
    <location>
        <begin position="195"/>
        <end position="217"/>
    </location>
</feature>
<feature type="transmembrane region" description="Helical" evidence="10">
    <location>
        <begin position="259"/>
        <end position="280"/>
    </location>
</feature>
<evidence type="ECO:0000256" key="6">
    <source>
        <dbReference type="ARBA" id="ARBA00022847"/>
    </source>
</evidence>
<dbReference type="CDD" id="cd11480">
    <property type="entry name" value="SLC5sbd_u4"/>
    <property type="match status" value="1"/>
</dbReference>
<evidence type="ECO:0000256" key="3">
    <source>
        <dbReference type="ARBA" id="ARBA00022448"/>
    </source>
</evidence>
<evidence type="ECO:0000256" key="1">
    <source>
        <dbReference type="ARBA" id="ARBA00004651"/>
    </source>
</evidence>
<proteinExistence type="inferred from homology"/>
<keyword evidence="4" id="KW-1003">Cell membrane</keyword>
<feature type="transmembrane region" description="Helical" evidence="10">
    <location>
        <begin position="426"/>
        <end position="447"/>
    </location>
</feature>
<dbReference type="GO" id="GO:0015123">
    <property type="term" value="F:acetate transmembrane transporter activity"/>
    <property type="evidence" value="ECO:0007669"/>
    <property type="project" value="TreeGrafter"/>
</dbReference>
<dbReference type="PROSITE" id="PS50283">
    <property type="entry name" value="NA_SOLUT_SYMP_3"/>
    <property type="match status" value="1"/>
</dbReference>
<dbReference type="AlphaFoldDB" id="A0AB39MGT8"/>
<evidence type="ECO:0000256" key="10">
    <source>
        <dbReference type="SAM" id="Phobius"/>
    </source>
</evidence>
<dbReference type="RefSeq" id="WP_369189720.1">
    <property type="nucleotide sequence ID" value="NZ_CP163431.1"/>
</dbReference>
<keyword evidence="5 10" id="KW-0812">Transmembrane</keyword>
<keyword evidence="6" id="KW-0769">Symport</keyword>
<feature type="transmembrane region" description="Helical" evidence="10">
    <location>
        <begin position="91"/>
        <end position="111"/>
    </location>
</feature>
<dbReference type="InterPro" id="IPR001734">
    <property type="entry name" value="Na/solute_symporter"/>
</dbReference>
<feature type="transmembrane region" description="Helical" evidence="10">
    <location>
        <begin position="169"/>
        <end position="188"/>
    </location>
</feature>
<feature type="transmembrane region" description="Helical" evidence="10">
    <location>
        <begin position="399"/>
        <end position="420"/>
    </location>
</feature>
<dbReference type="PANTHER" id="PTHR48086">
    <property type="entry name" value="SODIUM/PROLINE SYMPORTER-RELATED"/>
    <property type="match status" value="1"/>
</dbReference>
<dbReference type="GO" id="GO:0006847">
    <property type="term" value="P:plasma membrane acetate transport"/>
    <property type="evidence" value="ECO:0007669"/>
    <property type="project" value="TreeGrafter"/>
</dbReference>
<gene>
    <name evidence="11" type="ORF">AB5J58_29195</name>
</gene>
<dbReference type="GO" id="GO:0015293">
    <property type="term" value="F:symporter activity"/>
    <property type="evidence" value="ECO:0007669"/>
    <property type="project" value="UniProtKB-KW"/>
</dbReference>
<sequence length="561" mass="58828">MTGTITVTAAAGLRDSSQTMSLVAFTTVATITLLLCVMTGPDRDDLDEFYTGYGSLSPLRNGLAIAGDYISAASVLGTGGVIALYGYDGVVLALSTALSLLLLMFLLAEPLRNAGRFTMGDAFARRMPGRSVRIVACTVTILALLPLMLVQLAGAGQLLAFILGFSSDALQTGCIIGLGALMISYAAIGGMKGTALIQILKIVMLLGSGAVIAVLVLNRFHWDLGAFFDTAARRSGVGPAFLHSGLQFSEGPTPRLDMISSQLTVVIGGACLPHITMRMYTASSARQVRRSMSWAVSSVALFVVIVTVVGFGATALVGRAAIAQADPQGNTAYLLGSRAVFGADVSTAETLLLTAVTTAVFLTLLASVAGMILACANSLAHDVFATRVREMPVRREMTLARYSALAVGVPAIVLATLIQHRGLQPLVTLSFCLGASAIAPALVYSLFWRRYTRTGLLSTLIGGTLAVLVLMPGTNLVSGSPAAAFPHADFNWFPFTTTGLVTIPLGFAFGWLGTVASGRRAEEEQRRRYDALEGSILAGAVRRDTVGTQGEMLDDRRKSTA</sequence>
<accession>A0AB39MGT8</accession>
<feature type="transmembrane region" description="Helical" evidence="10">
    <location>
        <begin position="351"/>
        <end position="379"/>
    </location>
</feature>
<evidence type="ECO:0000256" key="2">
    <source>
        <dbReference type="ARBA" id="ARBA00006434"/>
    </source>
</evidence>
<feature type="transmembrane region" description="Helical" evidence="10">
    <location>
        <begin position="292"/>
        <end position="317"/>
    </location>
</feature>
<dbReference type="EMBL" id="CP163431">
    <property type="protein sequence ID" value="XDQ03983.1"/>
    <property type="molecule type" value="Genomic_DNA"/>
</dbReference>
<dbReference type="PANTHER" id="PTHR48086:SF6">
    <property type="entry name" value="CATION_ACETATE SYMPORTER ACTP"/>
    <property type="match status" value="1"/>
</dbReference>
<evidence type="ECO:0000256" key="4">
    <source>
        <dbReference type="ARBA" id="ARBA00022475"/>
    </source>
</evidence>
<dbReference type="Gene3D" id="1.20.1730.10">
    <property type="entry name" value="Sodium/glucose cotransporter"/>
    <property type="match status" value="1"/>
</dbReference>
<feature type="transmembrane region" description="Helical" evidence="10">
    <location>
        <begin position="132"/>
        <end position="163"/>
    </location>
</feature>
<dbReference type="GO" id="GO:0005886">
    <property type="term" value="C:plasma membrane"/>
    <property type="evidence" value="ECO:0007669"/>
    <property type="project" value="UniProtKB-SubCell"/>
</dbReference>
<dbReference type="InterPro" id="IPR050277">
    <property type="entry name" value="Sodium:Solute_Symporter"/>
</dbReference>
<evidence type="ECO:0000256" key="8">
    <source>
        <dbReference type="ARBA" id="ARBA00023136"/>
    </source>
</evidence>
<reference evidence="11" key="1">
    <citation type="submission" date="2024-07" db="EMBL/GenBank/DDBJ databases">
        <authorList>
            <person name="Yu S.T."/>
        </authorList>
    </citation>
    <scope>NUCLEOTIDE SEQUENCE</scope>
    <source>
        <strain evidence="11">R08</strain>
    </source>
</reference>
<keyword evidence="7 10" id="KW-1133">Transmembrane helix</keyword>
<evidence type="ECO:0000256" key="7">
    <source>
        <dbReference type="ARBA" id="ARBA00022989"/>
    </source>
</evidence>
<feature type="transmembrane region" description="Helical" evidence="10">
    <location>
        <begin position="454"/>
        <end position="472"/>
    </location>
</feature>
<name>A0AB39MGT8_9ACTN</name>
<feature type="transmembrane region" description="Helical" evidence="10">
    <location>
        <begin position="492"/>
        <end position="518"/>
    </location>
</feature>
<evidence type="ECO:0000256" key="9">
    <source>
        <dbReference type="RuleBase" id="RU362091"/>
    </source>
</evidence>
<dbReference type="Pfam" id="PF00474">
    <property type="entry name" value="SSF"/>
    <property type="match status" value="1"/>
</dbReference>
<dbReference type="InterPro" id="IPR038377">
    <property type="entry name" value="Na/Glc_symporter_sf"/>
</dbReference>
<evidence type="ECO:0000256" key="5">
    <source>
        <dbReference type="ARBA" id="ARBA00022692"/>
    </source>
</evidence>
<organism evidence="11">
    <name type="scientific">Streptomyces sp. R08</name>
    <dbReference type="NCBI Taxonomy" id="3238624"/>
    <lineage>
        <taxon>Bacteria</taxon>
        <taxon>Bacillati</taxon>
        <taxon>Actinomycetota</taxon>
        <taxon>Actinomycetes</taxon>
        <taxon>Kitasatosporales</taxon>
        <taxon>Streptomycetaceae</taxon>
        <taxon>Streptomyces</taxon>
    </lineage>
</organism>
<keyword evidence="3" id="KW-0813">Transport</keyword>
<feature type="transmembrane region" description="Helical" evidence="10">
    <location>
        <begin position="20"/>
        <end position="41"/>
    </location>
</feature>
<comment type="subcellular location">
    <subcellularLocation>
        <location evidence="1">Cell membrane</location>
        <topology evidence="1">Multi-pass membrane protein</topology>
    </subcellularLocation>
</comment>